<evidence type="ECO:0000259" key="16">
    <source>
        <dbReference type="Pfam" id="PF00590"/>
    </source>
</evidence>
<dbReference type="Gene3D" id="3.40.50.720">
    <property type="entry name" value="NAD(P)-binding Rossmann-like Domain"/>
    <property type="match status" value="1"/>
</dbReference>
<dbReference type="PIRSF" id="PIRSF036426">
    <property type="entry name" value="Sirohaem_synth"/>
    <property type="match status" value="1"/>
</dbReference>
<keyword evidence="3" id="KW-0169">Cobalamin biosynthesis</keyword>
<comment type="pathway">
    <text evidence="1">Porphyrin-containing compound metabolism; siroheme biosynthesis; sirohydrochlorin from precorrin-2: step 1/1.</text>
</comment>
<keyword evidence="20" id="KW-1185">Reference proteome</keyword>
<dbReference type="PANTHER" id="PTHR45790">
    <property type="entry name" value="SIROHEME SYNTHASE-RELATED"/>
    <property type="match status" value="1"/>
</dbReference>
<evidence type="ECO:0000256" key="2">
    <source>
        <dbReference type="ARBA" id="ARBA00005879"/>
    </source>
</evidence>
<dbReference type="Pfam" id="PF13241">
    <property type="entry name" value="NAD_binding_7"/>
    <property type="match status" value="1"/>
</dbReference>
<dbReference type="NCBIfam" id="NF004790">
    <property type="entry name" value="PRK06136.1"/>
    <property type="match status" value="1"/>
</dbReference>
<dbReference type="InterPro" id="IPR035996">
    <property type="entry name" value="4pyrrol_Methylase_sf"/>
</dbReference>
<dbReference type="GO" id="GO:0051266">
    <property type="term" value="F:sirohydrochlorin ferrochelatase activity"/>
    <property type="evidence" value="ECO:0007669"/>
    <property type="project" value="InterPro"/>
</dbReference>
<dbReference type="GO" id="GO:0004851">
    <property type="term" value="F:uroporphyrin-III C-methyltransferase activity"/>
    <property type="evidence" value="ECO:0007669"/>
    <property type="project" value="InterPro"/>
</dbReference>
<comment type="pathway">
    <text evidence="12">Porphyrin-containing compound metabolism; siroheme biosynthesis; precorrin-2 from uroporphyrinogen III: step 1/1.</text>
</comment>
<keyword evidence="8" id="KW-0520">NAD</keyword>
<dbReference type="EMBL" id="LCYG01000059">
    <property type="protein sequence ID" value="KLK91178.1"/>
    <property type="molecule type" value="Genomic_DNA"/>
</dbReference>
<feature type="region of interest" description="Disordered" evidence="15">
    <location>
        <begin position="487"/>
        <end position="507"/>
    </location>
</feature>
<dbReference type="GO" id="GO:0009236">
    <property type="term" value="P:cobalamin biosynthetic process"/>
    <property type="evidence" value="ECO:0007669"/>
    <property type="project" value="UniProtKB-KW"/>
</dbReference>
<accession>A0A0H1R7N2</accession>
<dbReference type="RefSeq" id="WP_047191103.1">
    <property type="nucleotide sequence ID" value="NZ_LCYG01000059.1"/>
</dbReference>
<dbReference type="InterPro" id="IPR006367">
    <property type="entry name" value="Sirohaem_synthase_N"/>
</dbReference>
<evidence type="ECO:0000259" key="18">
    <source>
        <dbReference type="Pfam" id="PF14824"/>
    </source>
</evidence>
<reference evidence="19 20" key="1">
    <citation type="submission" date="2015-05" db="EMBL/GenBank/DDBJ databases">
        <title>Draft genome sequence of Microvirga vignae strain BR3299, a novel nitrogen fixing bacteria isolated from Brazil semi-aired region.</title>
        <authorList>
            <person name="Zilli J.E."/>
            <person name="Passos S.R."/>
            <person name="Leite J."/>
            <person name="Baldani J.I."/>
            <person name="Xavier G.R."/>
            <person name="Rumjaneck N.G."/>
            <person name="Simoes-Araujo J.L."/>
        </authorList>
    </citation>
    <scope>NUCLEOTIDE SEQUENCE [LARGE SCALE GENOMIC DNA]</scope>
    <source>
        <strain evidence="19 20">BR3299</strain>
    </source>
</reference>
<dbReference type="Gene3D" id="3.30.160.110">
    <property type="entry name" value="Siroheme synthase, domain 2"/>
    <property type="match status" value="1"/>
</dbReference>
<keyword evidence="5" id="KW-0808">Transferase</keyword>
<dbReference type="Gene3D" id="1.10.8.210">
    <property type="entry name" value="Sirohaem synthase, dimerisation domain"/>
    <property type="match status" value="1"/>
</dbReference>
<feature type="active site" description="Proton donor" evidence="14">
    <location>
        <position position="291"/>
    </location>
</feature>
<evidence type="ECO:0000256" key="9">
    <source>
        <dbReference type="ARBA" id="ARBA00023239"/>
    </source>
</evidence>
<dbReference type="CDD" id="cd11642">
    <property type="entry name" value="SUMT"/>
    <property type="match status" value="1"/>
</dbReference>
<sequence>MTPPVLPKASRAARLNPLPKLPIFYDLMGKRILVIGGSEGVAWKAELLAASGGIVRIVAEDPSPELSALIVSAPDQFDLVQRHWQPDDLDGVSVAVADIEDRDETKRFVETARSRGVLVNVIDRPAFCDFQFGSIINRSPVTVAISTDGAAPILAQAIRRRIEAALPLFLGAWAQAAKDFRENLKAIVPTKAGRRRFWEKFVDTAFTMEGDEEQRSSSLKRLALETRDDQAARSKIGEVVIVGAGPGDPELMTLKAMRELQAADIIVYDRLVTPGVLELARREARRIHVGKEGHGASCRQDDINALIVDLALAGHRVVRLKGGDPSIFARTGEEVGACQDAGVPVRIVPGVTTASAAAASLGGSLTHRDHAQRVQFVTAHDRHGDLPEELNLGALADPQTTTVVYMGRRTASKLAARLIKSGLPSDTPVAAVSDVSRPTQEQLQATIFDLAHGATLPGTGPLIIIIGASVRPVHEAASDLVQRSYHPAGAEQPVSGPGQRLPALFSS</sequence>
<dbReference type="Pfam" id="PF14824">
    <property type="entry name" value="Sirohm_synth_M"/>
    <property type="match status" value="1"/>
</dbReference>
<dbReference type="NCBIfam" id="NF007922">
    <property type="entry name" value="PRK10637.1"/>
    <property type="match status" value="1"/>
</dbReference>
<proteinExistence type="inferred from homology"/>
<dbReference type="STRING" id="1225564.AA309_21645"/>
<evidence type="ECO:0000256" key="8">
    <source>
        <dbReference type="ARBA" id="ARBA00023027"/>
    </source>
</evidence>
<dbReference type="FunFam" id="3.40.1010.10:FF:000001">
    <property type="entry name" value="Siroheme synthase"/>
    <property type="match status" value="1"/>
</dbReference>
<dbReference type="PATRIC" id="fig|1225564.3.peg.5688"/>
<organism evidence="19 20">
    <name type="scientific">Microvirga vignae</name>
    <dbReference type="NCBI Taxonomy" id="1225564"/>
    <lineage>
        <taxon>Bacteria</taxon>
        <taxon>Pseudomonadati</taxon>
        <taxon>Pseudomonadota</taxon>
        <taxon>Alphaproteobacteria</taxon>
        <taxon>Hyphomicrobiales</taxon>
        <taxon>Methylobacteriaceae</taxon>
        <taxon>Microvirga</taxon>
    </lineage>
</organism>
<evidence type="ECO:0000256" key="10">
    <source>
        <dbReference type="ARBA" id="ARBA00023244"/>
    </source>
</evidence>
<dbReference type="OrthoDB" id="9815856at2"/>
<comment type="catalytic activity">
    <reaction evidence="13">
        <text>precorrin-2 + NAD(+) = sirohydrochlorin + NADH + 2 H(+)</text>
        <dbReference type="Rhea" id="RHEA:15613"/>
        <dbReference type="ChEBI" id="CHEBI:15378"/>
        <dbReference type="ChEBI" id="CHEBI:57540"/>
        <dbReference type="ChEBI" id="CHEBI:57945"/>
        <dbReference type="ChEBI" id="CHEBI:58351"/>
        <dbReference type="ChEBI" id="CHEBI:58827"/>
        <dbReference type="EC" id="1.3.1.76"/>
    </reaction>
</comment>
<keyword evidence="7" id="KW-0560">Oxidoreductase</keyword>
<evidence type="ECO:0000256" key="1">
    <source>
        <dbReference type="ARBA" id="ARBA00005010"/>
    </source>
</evidence>
<dbReference type="InterPro" id="IPR050161">
    <property type="entry name" value="Siro_Cobalamin_biosynth"/>
</dbReference>
<name>A0A0H1R7N2_9HYPH</name>
<dbReference type="Proteomes" id="UP000035489">
    <property type="component" value="Unassembled WGS sequence"/>
</dbReference>
<dbReference type="PROSITE" id="PS00839">
    <property type="entry name" value="SUMT_1"/>
    <property type="match status" value="1"/>
</dbReference>
<evidence type="ECO:0000313" key="19">
    <source>
        <dbReference type="EMBL" id="KLK91178.1"/>
    </source>
</evidence>
<comment type="caution">
    <text evidence="19">The sequence shown here is derived from an EMBL/GenBank/DDBJ whole genome shotgun (WGS) entry which is preliminary data.</text>
</comment>
<dbReference type="GO" id="GO:0019354">
    <property type="term" value="P:siroheme biosynthetic process"/>
    <property type="evidence" value="ECO:0007669"/>
    <property type="project" value="UniProtKB-UniPathway"/>
</dbReference>
<dbReference type="Gene3D" id="3.40.1010.10">
    <property type="entry name" value="Cobalt-precorrin-4 Transmethylase, Domain 1"/>
    <property type="match status" value="1"/>
</dbReference>
<dbReference type="Pfam" id="PF00590">
    <property type="entry name" value="TP_methylase"/>
    <property type="match status" value="1"/>
</dbReference>
<dbReference type="Gene3D" id="3.30.950.10">
    <property type="entry name" value="Methyltransferase, Cobalt-precorrin-4 Transmethylase, Domain 2"/>
    <property type="match status" value="1"/>
</dbReference>
<dbReference type="InterPro" id="IPR036291">
    <property type="entry name" value="NAD(P)-bd_dom_sf"/>
</dbReference>
<evidence type="ECO:0000256" key="6">
    <source>
        <dbReference type="ARBA" id="ARBA00022691"/>
    </source>
</evidence>
<keyword evidence="11" id="KW-0511">Multifunctional enzyme</keyword>
<dbReference type="NCBIfam" id="TIGR01469">
    <property type="entry name" value="cobA_cysG_Cterm"/>
    <property type="match status" value="1"/>
</dbReference>
<gene>
    <name evidence="19" type="ORF">AA309_21645</name>
</gene>
<keyword evidence="10" id="KW-0627">Porphyrin biosynthesis</keyword>
<evidence type="ECO:0000256" key="5">
    <source>
        <dbReference type="ARBA" id="ARBA00022679"/>
    </source>
</evidence>
<feature type="domain" description="Tetrapyrrole methylase" evidence="16">
    <location>
        <begin position="239"/>
        <end position="450"/>
    </location>
</feature>
<dbReference type="InterPro" id="IPR014777">
    <property type="entry name" value="4pyrrole_Mease_sub1"/>
</dbReference>
<evidence type="ECO:0000256" key="3">
    <source>
        <dbReference type="ARBA" id="ARBA00022573"/>
    </source>
</evidence>
<evidence type="ECO:0000256" key="12">
    <source>
        <dbReference type="ARBA" id="ARBA00025705"/>
    </source>
</evidence>
<feature type="active site" description="Proton acceptor" evidence="14">
    <location>
        <position position="269"/>
    </location>
</feature>
<dbReference type="PANTHER" id="PTHR45790:SF3">
    <property type="entry name" value="S-ADENOSYL-L-METHIONINE-DEPENDENT UROPORPHYRINOGEN III METHYLTRANSFERASE, CHLOROPLASTIC"/>
    <property type="match status" value="1"/>
</dbReference>
<dbReference type="GO" id="GO:0032259">
    <property type="term" value="P:methylation"/>
    <property type="evidence" value="ECO:0007669"/>
    <property type="project" value="UniProtKB-KW"/>
</dbReference>
<dbReference type="GO" id="GO:0043115">
    <property type="term" value="F:precorrin-2 dehydrogenase activity"/>
    <property type="evidence" value="ECO:0007669"/>
    <property type="project" value="UniProtKB-EC"/>
</dbReference>
<comment type="similarity">
    <text evidence="2">Belongs to the precorrin methyltransferase family.</text>
</comment>
<dbReference type="InterPro" id="IPR037115">
    <property type="entry name" value="Sirohaem_synt_dimer_dom_sf"/>
</dbReference>
<dbReference type="InterPro" id="IPR003043">
    <property type="entry name" value="Uropor_MeTrfase_CS"/>
</dbReference>
<evidence type="ECO:0000256" key="13">
    <source>
        <dbReference type="ARBA" id="ARBA00047561"/>
    </source>
</evidence>
<dbReference type="GO" id="GO:0051287">
    <property type="term" value="F:NAD binding"/>
    <property type="evidence" value="ECO:0007669"/>
    <property type="project" value="InterPro"/>
</dbReference>
<evidence type="ECO:0000313" key="20">
    <source>
        <dbReference type="Proteomes" id="UP000035489"/>
    </source>
</evidence>
<dbReference type="SUPFAM" id="SSF53790">
    <property type="entry name" value="Tetrapyrrole methylase"/>
    <property type="match status" value="1"/>
</dbReference>
<keyword evidence="4" id="KW-0489">Methyltransferase</keyword>
<dbReference type="InterPro" id="IPR000878">
    <property type="entry name" value="4pyrrol_Mease"/>
</dbReference>
<dbReference type="UniPathway" id="UPA00262">
    <property type="reaction ID" value="UER00211"/>
</dbReference>
<dbReference type="SUPFAM" id="SSF51735">
    <property type="entry name" value="NAD(P)-binding Rossmann-fold domains"/>
    <property type="match status" value="1"/>
</dbReference>
<evidence type="ECO:0000256" key="14">
    <source>
        <dbReference type="PIRSR" id="PIRSR036426-1"/>
    </source>
</evidence>
<dbReference type="InterPro" id="IPR028281">
    <property type="entry name" value="Sirohaem_synthase_central"/>
</dbReference>
<dbReference type="InterPro" id="IPR012409">
    <property type="entry name" value="Sirohaem_synth"/>
</dbReference>
<keyword evidence="6" id="KW-0949">S-adenosyl-L-methionine</keyword>
<evidence type="ECO:0000256" key="15">
    <source>
        <dbReference type="SAM" id="MobiDB-lite"/>
    </source>
</evidence>
<dbReference type="InterPro" id="IPR014776">
    <property type="entry name" value="4pyrrole_Mease_sub2"/>
</dbReference>
<evidence type="ECO:0000256" key="4">
    <source>
        <dbReference type="ARBA" id="ARBA00022603"/>
    </source>
</evidence>
<dbReference type="Pfam" id="PF10414">
    <property type="entry name" value="CysG_dimeriser"/>
    <property type="match status" value="1"/>
</dbReference>
<keyword evidence="9" id="KW-0456">Lyase</keyword>
<evidence type="ECO:0000256" key="11">
    <source>
        <dbReference type="ARBA" id="ARBA00023268"/>
    </source>
</evidence>
<dbReference type="AlphaFoldDB" id="A0A0H1R7N2"/>
<dbReference type="InterPro" id="IPR019478">
    <property type="entry name" value="Sirohaem_synthase_dimer_dom"/>
</dbReference>
<dbReference type="InterPro" id="IPR006366">
    <property type="entry name" value="CobA/CysG_C"/>
</dbReference>
<feature type="domain" description="Siroheme synthase central" evidence="18">
    <location>
        <begin position="139"/>
        <end position="164"/>
    </location>
</feature>
<evidence type="ECO:0000256" key="7">
    <source>
        <dbReference type="ARBA" id="ARBA00023002"/>
    </source>
</evidence>
<evidence type="ECO:0000259" key="17">
    <source>
        <dbReference type="Pfam" id="PF10414"/>
    </source>
</evidence>
<dbReference type="SUPFAM" id="SSF75615">
    <property type="entry name" value="Siroheme synthase middle domains-like"/>
    <property type="match status" value="1"/>
</dbReference>
<dbReference type="NCBIfam" id="TIGR01470">
    <property type="entry name" value="cysG_Nterm"/>
    <property type="match status" value="1"/>
</dbReference>
<protein>
    <submittedName>
        <fullName evidence="19">Uncharacterized protein</fullName>
    </submittedName>
</protein>
<feature type="domain" description="Sirohaem synthase dimerisation" evidence="17">
    <location>
        <begin position="170"/>
        <end position="206"/>
    </location>
</feature>